<sequence>MDMKTFDAYSLRARYFPTVIVIAPICLVILSLTSDIWGLKNSIGFAAISALGLAFVMDQVGRDQGKKKEARLFHLWDGKPTTRILRHRDTSLDRTTRERYHNKLARFVEGINIPTAEQELKDPNEADSIYNSCVAYLRAKTRDPKIFPLVFQENVNYGFRRNLWGMKPAGICISVIGVLACSALSMHYFFANEKEWVGAAVCVLLCISLLVLWVARFTPSWVKITADEYAKQLVSACDTLDLNKLGSHK</sequence>
<organism evidence="2">
    <name type="scientific">uncultured Desulfobacterium sp</name>
    <dbReference type="NCBI Taxonomy" id="201089"/>
    <lineage>
        <taxon>Bacteria</taxon>
        <taxon>Pseudomonadati</taxon>
        <taxon>Thermodesulfobacteriota</taxon>
        <taxon>Desulfobacteria</taxon>
        <taxon>Desulfobacterales</taxon>
        <taxon>Desulfobacteriaceae</taxon>
        <taxon>Desulfobacterium</taxon>
        <taxon>environmental samples</taxon>
    </lineage>
</organism>
<gene>
    <name evidence="2" type="ORF">PITCH_A2200004</name>
</gene>
<keyword evidence="1" id="KW-0472">Membrane</keyword>
<feature type="transmembrane region" description="Helical" evidence="1">
    <location>
        <begin position="169"/>
        <end position="190"/>
    </location>
</feature>
<evidence type="ECO:0000313" key="2">
    <source>
        <dbReference type="EMBL" id="SPD74276.1"/>
    </source>
</evidence>
<dbReference type="AlphaFoldDB" id="A0A445MXQ6"/>
<protein>
    <submittedName>
        <fullName evidence="2">Uncharacterized protein</fullName>
    </submittedName>
</protein>
<keyword evidence="1" id="KW-1133">Transmembrane helix</keyword>
<feature type="transmembrane region" description="Helical" evidence="1">
    <location>
        <begin position="43"/>
        <end position="61"/>
    </location>
</feature>
<dbReference type="EMBL" id="OJIN01000136">
    <property type="protein sequence ID" value="SPD74276.1"/>
    <property type="molecule type" value="Genomic_DNA"/>
</dbReference>
<evidence type="ECO:0000256" key="1">
    <source>
        <dbReference type="SAM" id="Phobius"/>
    </source>
</evidence>
<name>A0A445MXQ6_9BACT</name>
<accession>A0A445MXQ6</accession>
<feature type="transmembrane region" description="Helical" evidence="1">
    <location>
        <begin position="15"/>
        <end position="37"/>
    </location>
</feature>
<feature type="transmembrane region" description="Helical" evidence="1">
    <location>
        <begin position="196"/>
        <end position="215"/>
    </location>
</feature>
<reference evidence="2" key="1">
    <citation type="submission" date="2018-01" db="EMBL/GenBank/DDBJ databases">
        <authorList>
            <person name="Regsiter A."/>
            <person name="William W."/>
        </authorList>
    </citation>
    <scope>NUCLEOTIDE SEQUENCE</scope>
    <source>
        <strain evidence="2">TRIP AH-1</strain>
    </source>
</reference>
<keyword evidence="1" id="KW-0812">Transmembrane</keyword>
<proteinExistence type="predicted"/>